<protein>
    <submittedName>
        <fullName evidence="2">Amidase domain-containing protein</fullName>
    </submittedName>
</protein>
<name>A0AC35THT1_9BILA</name>
<evidence type="ECO:0000313" key="1">
    <source>
        <dbReference type="Proteomes" id="UP000095286"/>
    </source>
</evidence>
<organism evidence="1 2">
    <name type="scientific">Rhabditophanes sp. KR3021</name>
    <dbReference type="NCBI Taxonomy" id="114890"/>
    <lineage>
        <taxon>Eukaryota</taxon>
        <taxon>Metazoa</taxon>
        <taxon>Ecdysozoa</taxon>
        <taxon>Nematoda</taxon>
        <taxon>Chromadorea</taxon>
        <taxon>Rhabditida</taxon>
        <taxon>Tylenchina</taxon>
        <taxon>Panagrolaimomorpha</taxon>
        <taxon>Strongyloidoidea</taxon>
        <taxon>Alloionematidae</taxon>
        <taxon>Rhabditophanes</taxon>
    </lineage>
</organism>
<accession>A0AC35THT1</accession>
<dbReference type="Proteomes" id="UP000095286">
    <property type="component" value="Unplaced"/>
</dbReference>
<proteinExistence type="predicted"/>
<sequence length="131" mass="14723">MIWASVLLWQSEMSYVRRLSGPGIKRYFAMKEAFATKINKLLGEKYVLVIPAWPTVAPYNHQLKFNRLNIIQTAVSNALGLPSITCPVYLSSESIPINVQIIAARDNDRILFSVAEMSERKIGGWTAPVNN</sequence>
<evidence type="ECO:0000313" key="2">
    <source>
        <dbReference type="WBParaSite" id="RSKR_0000067700.1"/>
    </source>
</evidence>
<dbReference type="WBParaSite" id="RSKR_0000067700.1">
    <property type="protein sequence ID" value="RSKR_0000067700.1"/>
    <property type="gene ID" value="RSKR_0000067700"/>
</dbReference>
<reference evidence="2" key="1">
    <citation type="submission" date="2016-11" db="UniProtKB">
        <authorList>
            <consortium name="WormBaseParasite"/>
        </authorList>
    </citation>
    <scope>IDENTIFICATION</scope>
    <source>
        <strain evidence="2">KR3021</strain>
    </source>
</reference>